<protein>
    <recommendedName>
        <fullName evidence="2">NB-ARC domain-containing protein</fullName>
    </recommendedName>
</protein>
<proteinExistence type="predicted"/>
<dbReference type="AlphaFoldDB" id="A0A2S3GYR0"/>
<sequence length="471" mass="54985">MAVFFKAIMGDLAFLIGKYSKTTTPTMEEKRLHDLERLLLRVRVVIEEAEARHITNKAMVHQLNLLRKEMYRGYFTMDNFRCQGIEDKDHDVSHSFALSKFNPSKRLFFSNLDKSNRDKDLQQVTGNLKNLMEDVNELIIFLKNYPPLYRQPYSMHLIVGMCMFGRQMEMERIMNFLMQKEHPAGTESARVLPIVGPTFVGKSTLVAHVYNDPRVRNYFSQIMVIRGDDINNANLVSLKDAGVIIHRNNAMGENERVLAIIEFSGDVDEVAWNNLYSCSAVYLGRGSRMIITSRSNKVMKFGTTQALVLNHLPPEAYWYFFKILTFGSTYSNDHPRLESIAMEIARRLHGSFMWANVTSSFLRNNFSFRYWLMFLAQLKEYIKRNIALFGENPFDLTRKSKPFMWYISDDEFVVWDKHHACPTEENAPAITLEDVVFRRVKYEGEFEVLQWKSHIQPYSSYIVSCSIQRPR</sequence>
<dbReference type="Proteomes" id="UP000243499">
    <property type="component" value="Chromosome 2"/>
</dbReference>
<dbReference type="PANTHER" id="PTHR33377:SF50">
    <property type="entry name" value="NB-ARC DOMAIN-CONTAINING PROTEIN"/>
    <property type="match status" value="1"/>
</dbReference>
<dbReference type="Gramene" id="PAN11864">
    <property type="protein sequence ID" value="PAN11864"/>
    <property type="gene ID" value="PAHAL_2G223700"/>
</dbReference>
<gene>
    <name evidence="1" type="ORF">PAHAL_2G223700</name>
</gene>
<accession>A0A2S3GYR0</accession>
<organism evidence="1">
    <name type="scientific">Panicum hallii</name>
    <dbReference type="NCBI Taxonomy" id="206008"/>
    <lineage>
        <taxon>Eukaryota</taxon>
        <taxon>Viridiplantae</taxon>
        <taxon>Streptophyta</taxon>
        <taxon>Embryophyta</taxon>
        <taxon>Tracheophyta</taxon>
        <taxon>Spermatophyta</taxon>
        <taxon>Magnoliopsida</taxon>
        <taxon>Liliopsida</taxon>
        <taxon>Poales</taxon>
        <taxon>Poaceae</taxon>
        <taxon>PACMAD clade</taxon>
        <taxon>Panicoideae</taxon>
        <taxon>Panicodae</taxon>
        <taxon>Paniceae</taxon>
        <taxon>Panicinae</taxon>
        <taxon>Panicum</taxon>
        <taxon>Panicum sect. Panicum</taxon>
    </lineage>
</organism>
<name>A0A2S3GYR0_9POAL</name>
<dbReference type="PANTHER" id="PTHR33377">
    <property type="entry name" value="OS10G0134700 PROTEIN-RELATED"/>
    <property type="match status" value="1"/>
</dbReference>
<dbReference type="InterPro" id="IPR027417">
    <property type="entry name" value="P-loop_NTPase"/>
</dbReference>
<dbReference type="SUPFAM" id="SSF52540">
    <property type="entry name" value="P-loop containing nucleoside triphosphate hydrolases"/>
    <property type="match status" value="1"/>
</dbReference>
<evidence type="ECO:0000313" key="1">
    <source>
        <dbReference type="EMBL" id="PAN11864.1"/>
    </source>
</evidence>
<reference evidence="1" key="1">
    <citation type="submission" date="2018-04" db="EMBL/GenBank/DDBJ databases">
        <title>WGS assembly of Panicum hallii.</title>
        <authorList>
            <person name="Lovell J."/>
            <person name="Jenkins J."/>
            <person name="Lowry D."/>
            <person name="Mamidi S."/>
            <person name="Sreedasyam A."/>
            <person name="Weng X."/>
            <person name="Barry K."/>
            <person name="Bonette J."/>
            <person name="Campitelli B."/>
            <person name="Daum C."/>
            <person name="Gordon S."/>
            <person name="Gould B."/>
            <person name="Lipzen A."/>
            <person name="Macqueen A."/>
            <person name="Palacio-Mejia J."/>
            <person name="Plott C."/>
            <person name="Shakirov E."/>
            <person name="Shu S."/>
            <person name="Yoshinaga Y."/>
            <person name="Zane M."/>
            <person name="Rokhsar D."/>
            <person name="Grimwood J."/>
            <person name="Schmutz J."/>
            <person name="Juenger T."/>
        </authorList>
    </citation>
    <scope>NUCLEOTIDE SEQUENCE [LARGE SCALE GENOMIC DNA]</scope>
    <source>
        <strain evidence="1">FIL2</strain>
    </source>
</reference>
<dbReference type="EMBL" id="CM008047">
    <property type="protein sequence ID" value="PAN11864.1"/>
    <property type="molecule type" value="Genomic_DNA"/>
</dbReference>
<dbReference type="Gene3D" id="3.40.50.300">
    <property type="entry name" value="P-loop containing nucleotide triphosphate hydrolases"/>
    <property type="match status" value="1"/>
</dbReference>
<evidence type="ECO:0008006" key="2">
    <source>
        <dbReference type="Google" id="ProtNLM"/>
    </source>
</evidence>